<dbReference type="GO" id="GO:0046856">
    <property type="term" value="P:phosphatidylinositol dephosphorylation"/>
    <property type="evidence" value="ECO:0007669"/>
    <property type="project" value="InterPro"/>
</dbReference>
<dbReference type="EMBL" id="CAJNRG010003832">
    <property type="protein sequence ID" value="CAF2060889.1"/>
    <property type="molecule type" value="Genomic_DNA"/>
</dbReference>
<evidence type="ECO:0000313" key="3">
    <source>
        <dbReference type="EMBL" id="CAF2060889.1"/>
    </source>
</evidence>
<organism evidence="3 6">
    <name type="scientific">Rotaria magnacalcarata</name>
    <dbReference type="NCBI Taxonomy" id="392030"/>
    <lineage>
        <taxon>Eukaryota</taxon>
        <taxon>Metazoa</taxon>
        <taxon>Spiralia</taxon>
        <taxon>Gnathifera</taxon>
        <taxon>Rotifera</taxon>
        <taxon>Eurotatoria</taxon>
        <taxon>Bdelloidea</taxon>
        <taxon>Philodinida</taxon>
        <taxon>Philodinidae</taxon>
        <taxon>Rotaria</taxon>
    </lineage>
</organism>
<dbReference type="PANTHER" id="PTHR11200:SF300">
    <property type="entry name" value="TYPE II INOSITOL 1,4,5-TRISPHOSPHATE 5-PHOSPHATASE"/>
    <property type="match status" value="1"/>
</dbReference>
<name>A0A816QJ68_9BILA</name>
<dbReference type="PANTHER" id="PTHR11200">
    <property type="entry name" value="INOSITOL 5-PHOSPHATASE"/>
    <property type="match status" value="1"/>
</dbReference>
<dbReference type="SUPFAM" id="SSF56219">
    <property type="entry name" value="DNase I-like"/>
    <property type="match status" value="1"/>
</dbReference>
<dbReference type="Gene3D" id="2.60.40.10">
    <property type="entry name" value="Immunoglobulins"/>
    <property type="match status" value="1"/>
</dbReference>
<accession>A0A816QJ68</accession>
<evidence type="ECO:0000313" key="4">
    <source>
        <dbReference type="EMBL" id="CAF2126037.1"/>
    </source>
</evidence>
<evidence type="ECO:0000256" key="1">
    <source>
        <dbReference type="SAM" id="MobiDB-lite"/>
    </source>
</evidence>
<dbReference type="EMBL" id="CAJNRF010010946">
    <property type="protein sequence ID" value="CAF2126037.1"/>
    <property type="molecule type" value="Genomic_DNA"/>
</dbReference>
<dbReference type="EMBL" id="CAJOBF010001431">
    <property type="protein sequence ID" value="CAF3949965.1"/>
    <property type="molecule type" value="Genomic_DNA"/>
</dbReference>
<sequence>MSSSNNEKLYEATKRLEKHLKERENEYLIYKQHYILAGTFNVNNRQAPPNTLLEEWLYRARHSAKGEHIVPHIIAVGFQEIDTSSGAYIYDDKKKEDEWEQIVRRTIKHCYRSKHGTDEFQLLNRIRLMGILLFVYVHHSHMSKCSSVSRASVPTGFMGITGNKGGVGISFRFYESTLCFVNCHFASGEGQTQRRNEDYQTVESRMTFTDGINHSYKDYIWYTPTTPNSLAPNAQNPMASTRFWKINDHDIVFWFGDMNYRISLPNDQVRKYLNELSIESLYKKDQLRAEMNENHVFTGYCEPPIDFMPTYKFDVNTDDYDTSEKFRTPSWTDRILYHTKRSIIQHKTSNASFQSIIPLHYSCAKTIKFSDHRPVSGLYHVGIKIAYDDKVMNRIRDELIREFDREENDAIPTIEIYPRSPAILFNNIRYLDKVSYSFLIKNIGECPCACSIHPSSTFEPTRPTKIKELIEVPYFDCLTFTPNGPYILQRNEEQNVEISFKMKTRYSWSLGKKLNEILILHVENGADTFITLDVTLDMGPFGLAFDQFPPTLFDSEKRQYIYSIDPKRICERVVEMKNDPPALYVSLIECLKERNDLNLLSVFSGEIQDSLDLIRIRNQIYEHDYNFENYPSINLFMMLLHLLQALPEPLISRDIQDKIFLKTNNSNNRSSQLPSGATMQSNIPNESPSQQQHMTKAVSFIIEQLQPKERNLFFRFLLFLQKSWPTPEYARRTDNNIQAALNICIDILALSLLHEHTNRNQRQSFLLACLNEEKKKNSK</sequence>
<dbReference type="SMART" id="SM00128">
    <property type="entry name" value="IPPc"/>
    <property type="match status" value="1"/>
</dbReference>
<dbReference type="Proteomes" id="UP000663887">
    <property type="component" value="Unassembled WGS sequence"/>
</dbReference>
<evidence type="ECO:0000313" key="6">
    <source>
        <dbReference type="Proteomes" id="UP000663887"/>
    </source>
</evidence>
<proteinExistence type="predicted"/>
<dbReference type="InterPro" id="IPR013783">
    <property type="entry name" value="Ig-like_fold"/>
</dbReference>
<feature type="region of interest" description="Disordered" evidence="1">
    <location>
        <begin position="666"/>
        <end position="689"/>
    </location>
</feature>
<dbReference type="Gene3D" id="3.60.10.10">
    <property type="entry name" value="Endonuclease/exonuclease/phosphatase"/>
    <property type="match status" value="1"/>
</dbReference>
<gene>
    <name evidence="5" type="ORF">UXM345_LOCUS13279</name>
    <name evidence="4" type="ORF">WKI299_LOCUS25319</name>
    <name evidence="3" type="ORF">XDN619_LOCUS10547</name>
</gene>
<reference evidence="3" key="1">
    <citation type="submission" date="2021-02" db="EMBL/GenBank/DDBJ databases">
        <authorList>
            <person name="Nowell W R."/>
        </authorList>
    </citation>
    <scope>NUCLEOTIDE SEQUENCE</scope>
</reference>
<dbReference type="Proteomes" id="UP000663856">
    <property type="component" value="Unassembled WGS sequence"/>
</dbReference>
<dbReference type="InterPro" id="IPR046985">
    <property type="entry name" value="IP5"/>
</dbReference>
<evidence type="ECO:0000259" key="2">
    <source>
        <dbReference type="SMART" id="SM00128"/>
    </source>
</evidence>
<dbReference type="Pfam" id="PF22669">
    <property type="entry name" value="Exo_endo_phos2"/>
    <property type="match status" value="1"/>
</dbReference>
<dbReference type="InterPro" id="IPR048869">
    <property type="entry name" value="OCRL-1_2_ASH"/>
</dbReference>
<feature type="domain" description="Inositol polyphosphate-related phosphatase" evidence="2">
    <location>
        <begin position="31"/>
        <end position="388"/>
    </location>
</feature>
<dbReference type="Proteomes" id="UP000663842">
    <property type="component" value="Unassembled WGS sequence"/>
</dbReference>
<comment type="caution">
    <text evidence="3">The sequence shown here is derived from an EMBL/GenBank/DDBJ whole genome shotgun (WGS) entry which is preliminary data.</text>
</comment>
<evidence type="ECO:0000313" key="5">
    <source>
        <dbReference type="EMBL" id="CAF3949965.1"/>
    </source>
</evidence>
<dbReference type="Pfam" id="PF21310">
    <property type="entry name" value="OCRL-like_ASH"/>
    <property type="match status" value="1"/>
</dbReference>
<dbReference type="InterPro" id="IPR000300">
    <property type="entry name" value="IPPc"/>
</dbReference>
<dbReference type="GO" id="GO:0004439">
    <property type="term" value="F:phosphatidylinositol-4,5-bisphosphate 5-phosphatase activity"/>
    <property type="evidence" value="ECO:0007669"/>
    <property type="project" value="TreeGrafter"/>
</dbReference>
<protein>
    <recommendedName>
        <fullName evidence="2">Inositol polyphosphate-related phosphatase domain-containing protein</fullName>
    </recommendedName>
</protein>
<dbReference type="AlphaFoldDB" id="A0A816QJ68"/>
<dbReference type="InterPro" id="IPR036691">
    <property type="entry name" value="Endo/exonu/phosph_ase_sf"/>
</dbReference>